<sequence length="148" mass="16760">SELNEWLLHPPEGCKLIQYEPLLTWVIEMHGPDRDQSAAPLYHGEVYQLQVCFTDRYPLESPIVTFVPPAPIHPHIYSNGHICLDILYDSSNGGWSPALTINKVALSVRSMLASNTVQLRPPGDRSYCQRMAGRSPKETQWRFDDDGV</sequence>
<dbReference type="CDD" id="cd23808">
    <property type="entry name" value="UBCc_UBE2W"/>
    <property type="match status" value="1"/>
</dbReference>
<comment type="caution">
    <text evidence="3">The sequence shown here is derived from an EMBL/GenBank/DDBJ whole genome shotgun (WGS) entry which is preliminary data.</text>
</comment>
<feature type="domain" description="UBC core" evidence="2">
    <location>
        <begin position="1"/>
        <end position="148"/>
    </location>
</feature>
<feature type="region of interest" description="Disordered" evidence="1">
    <location>
        <begin position="129"/>
        <end position="148"/>
    </location>
</feature>
<dbReference type="Pfam" id="PF00179">
    <property type="entry name" value="UQ_con"/>
    <property type="match status" value="1"/>
</dbReference>
<feature type="non-terminal residue" evidence="3">
    <location>
        <position position="1"/>
    </location>
</feature>
<dbReference type="AlphaFoldDB" id="A0A3M7KYM7"/>
<gene>
    <name evidence="3" type="ORF">APUTEX25_000164</name>
</gene>
<dbReference type="PANTHER" id="PTHR24068">
    <property type="entry name" value="UBIQUITIN-CONJUGATING ENZYME E2"/>
    <property type="match status" value="1"/>
</dbReference>
<dbReference type="InterPro" id="IPR000608">
    <property type="entry name" value="UBC"/>
</dbReference>
<accession>A0A3M7KYM7</accession>
<evidence type="ECO:0000313" key="4">
    <source>
        <dbReference type="Proteomes" id="UP000279271"/>
    </source>
</evidence>
<proteinExistence type="predicted"/>
<evidence type="ECO:0000313" key="3">
    <source>
        <dbReference type="EMBL" id="RMZ55581.1"/>
    </source>
</evidence>
<name>A0A3M7KYM7_AUXPR</name>
<dbReference type="PROSITE" id="PS50127">
    <property type="entry name" value="UBC_2"/>
    <property type="match status" value="1"/>
</dbReference>
<organism evidence="3 4">
    <name type="scientific">Auxenochlorella protothecoides</name>
    <name type="common">Green microalga</name>
    <name type="synonym">Chlorella protothecoides</name>
    <dbReference type="NCBI Taxonomy" id="3075"/>
    <lineage>
        <taxon>Eukaryota</taxon>
        <taxon>Viridiplantae</taxon>
        <taxon>Chlorophyta</taxon>
        <taxon>core chlorophytes</taxon>
        <taxon>Trebouxiophyceae</taxon>
        <taxon>Chlorellales</taxon>
        <taxon>Chlorellaceae</taxon>
        <taxon>Auxenochlorella</taxon>
    </lineage>
</organism>
<dbReference type="EMBL" id="QOKY01000160">
    <property type="protein sequence ID" value="RMZ55581.1"/>
    <property type="molecule type" value="Genomic_DNA"/>
</dbReference>
<evidence type="ECO:0000259" key="2">
    <source>
        <dbReference type="PROSITE" id="PS50127"/>
    </source>
</evidence>
<dbReference type="SMART" id="SM00212">
    <property type="entry name" value="UBCc"/>
    <property type="match status" value="1"/>
</dbReference>
<feature type="compositionally biased region" description="Basic and acidic residues" evidence="1">
    <location>
        <begin position="135"/>
        <end position="148"/>
    </location>
</feature>
<reference evidence="4" key="1">
    <citation type="journal article" date="2018" name="Algal Res.">
        <title>Characterization of plant carbon substrate utilization by Auxenochlorella protothecoides.</title>
        <authorList>
            <person name="Vogler B.W."/>
            <person name="Starkenburg S.R."/>
            <person name="Sudasinghe N."/>
            <person name="Schambach J.Y."/>
            <person name="Rollin J.A."/>
            <person name="Pattathil S."/>
            <person name="Barry A.N."/>
        </authorList>
    </citation>
    <scope>NUCLEOTIDE SEQUENCE [LARGE SCALE GENOMIC DNA]</scope>
    <source>
        <strain evidence="4">UTEX 25</strain>
    </source>
</reference>
<dbReference type="Gene3D" id="3.10.110.10">
    <property type="entry name" value="Ubiquitin Conjugating Enzyme"/>
    <property type="match status" value="1"/>
</dbReference>
<protein>
    <recommendedName>
        <fullName evidence="2">UBC core domain-containing protein</fullName>
    </recommendedName>
</protein>
<dbReference type="SUPFAM" id="SSF54495">
    <property type="entry name" value="UBC-like"/>
    <property type="match status" value="1"/>
</dbReference>
<dbReference type="Proteomes" id="UP000279271">
    <property type="component" value="Unassembled WGS sequence"/>
</dbReference>
<evidence type="ECO:0000256" key="1">
    <source>
        <dbReference type="SAM" id="MobiDB-lite"/>
    </source>
</evidence>
<dbReference type="InterPro" id="IPR016135">
    <property type="entry name" value="UBQ-conjugating_enzyme/RWD"/>
</dbReference>